<dbReference type="InterPro" id="IPR032508">
    <property type="entry name" value="FecR_C"/>
</dbReference>
<dbReference type="PANTHER" id="PTHR30273:SF2">
    <property type="entry name" value="PROTEIN FECR"/>
    <property type="match status" value="1"/>
</dbReference>
<evidence type="ECO:0000259" key="2">
    <source>
        <dbReference type="Pfam" id="PF16344"/>
    </source>
</evidence>
<accession>A0A3D9KXI2</accession>
<evidence type="ECO:0000313" key="3">
    <source>
        <dbReference type="EMBL" id="RED93214.1"/>
    </source>
</evidence>
<keyword evidence="4" id="KW-1185">Reference proteome</keyword>
<dbReference type="Gene3D" id="3.55.50.30">
    <property type="match status" value="1"/>
</dbReference>
<dbReference type="GO" id="GO:0016989">
    <property type="term" value="F:sigma factor antagonist activity"/>
    <property type="evidence" value="ECO:0007669"/>
    <property type="project" value="TreeGrafter"/>
</dbReference>
<proteinExistence type="predicted"/>
<feature type="domain" description="Protein FecR C-terminal" evidence="2">
    <location>
        <begin position="266"/>
        <end position="334"/>
    </location>
</feature>
<dbReference type="InterPro" id="IPR012373">
    <property type="entry name" value="Ferrdict_sens_TM"/>
</dbReference>
<dbReference type="PANTHER" id="PTHR30273">
    <property type="entry name" value="PERIPLASMIC SIGNAL SENSOR AND SIGMA FACTOR ACTIVATOR FECR-RELATED"/>
    <property type="match status" value="1"/>
</dbReference>
<name>A0A3D9KXI2_MARFU</name>
<dbReference type="Proteomes" id="UP000256779">
    <property type="component" value="Unassembled WGS sequence"/>
</dbReference>
<evidence type="ECO:0000313" key="4">
    <source>
        <dbReference type="Proteomes" id="UP000256779"/>
    </source>
</evidence>
<dbReference type="Pfam" id="PF04773">
    <property type="entry name" value="FecR"/>
    <property type="match status" value="1"/>
</dbReference>
<dbReference type="OrthoDB" id="1452822at2"/>
<dbReference type="PIRSF" id="PIRSF018266">
    <property type="entry name" value="FecR"/>
    <property type="match status" value="1"/>
</dbReference>
<reference evidence="3 4" key="1">
    <citation type="submission" date="2018-07" db="EMBL/GenBank/DDBJ databases">
        <title>Genomic Encyclopedia of Type Strains, Phase IV (KMG-IV): sequencing the most valuable type-strain genomes for metagenomic binning, comparative biology and taxonomic classification.</title>
        <authorList>
            <person name="Goeker M."/>
        </authorList>
    </citation>
    <scope>NUCLEOTIDE SEQUENCE [LARGE SCALE GENOMIC DNA]</scope>
    <source>
        <strain evidence="3 4">DSM 4134</strain>
    </source>
</reference>
<dbReference type="Gene3D" id="2.60.120.1440">
    <property type="match status" value="1"/>
</dbReference>
<comment type="caution">
    <text evidence="3">The sequence shown here is derived from an EMBL/GenBank/DDBJ whole genome shotgun (WGS) entry which is preliminary data.</text>
</comment>
<dbReference type="AlphaFoldDB" id="A0A3D9KXI2"/>
<dbReference type="EMBL" id="QREG01000026">
    <property type="protein sequence ID" value="RED93214.1"/>
    <property type="molecule type" value="Genomic_DNA"/>
</dbReference>
<protein>
    <submittedName>
        <fullName evidence="3">FecR family protein</fullName>
    </submittedName>
</protein>
<gene>
    <name evidence="3" type="ORF">C7460_12653</name>
</gene>
<dbReference type="InterPro" id="IPR006860">
    <property type="entry name" value="FecR"/>
</dbReference>
<evidence type="ECO:0000259" key="1">
    <source>
        <dbReference type="Pfam" id="PF04773"/>
    </source>
</evidence>
<feature type="domain" description="FecR protein" evidence="1">
    <location>
        <begin position="130"/>
        <end position="220"/>
    </location>
</feature>
<sequence>MRGGWLLFVRLICNKGDYSMKIDRSLLEKFYANECTEEEYAQVRTWMNEVSEDERDWVLSELARRVSSGEVKSKTSVLLPFSIIKKALPENKVISWPQTMAAAALWLLFVAGFLYRFYGQEPVTHTLISKRGAVESFVLPDSTRIWLNAGSSLSYTDQFGDYSRHVTLEGEAFFDVTHNPNKPFVIATSAFETKVVGTSFNISAYPGENTSVTVASGKVKVQYESGEHHEHKYLTPGQSIVHYADVDEVALHTVEKEVYAAWRSDKLIFDQQSLRAVFSTLERRFDKVIVCEDSDVRETTIRSSYEAASLPAILEDLKFIASFDYQLVGDTVLITPNP</sequence>
<organism evidence="3 4">
    <name type="scientific">Marinoscillum furvescens DSM 4134</name>
    <dbReference type="NCBI Taxonomy" id="1122208"/>
    <lineage>
        <taxon>Bacteria</taxon>
        <taxon>Pseudomonadati</taxon>
        <taxon>Bacteroidota</taxon>
        <taxon>Cytophagia</taxon>
        <taxon>Cytophagales</taxon>
        <taxon>Reichenbachiellaceae</taxon>
        <taxon>Marinoscillum</taxon>
    </lineage>
</organism>
<dbReference type="Pfam" id="PF16344">
    <property type="entry name" value="FecR_C"/>
    <property type="match status" value="1"/>
</dbReference>